<reference evidence="2" key="1">
    <citation type="submission" date="2024-05" db="EMBL/GenBank/DDBJ databases">
        <title>Isolation and characterization of Sporomusa carbonis sp. nov., a carboxydotrophic hydrogenogen in the genus of Sporomusa isolated from a charcoal burning pile.</title>
        <authorList>
            <person name="Boeer T."/>
            <person name="Rosenbaum F."/>
            <person name="Eysell L."/>
            <person name="Mueller V."/>
            <person name="Daniel R."/>
            <person name="Poehlein A."/>
        </authorList>
    </citation>
    <scope>NUCLEOTIDE SEQUENCE [LARGE SCALE GENOMIC DNA]</scope>
    <source>
        <strain evidence="2">DSM 3132</strain>
    </source>
</reference>
<keyword evidence="1" id="KW-1133">Transmembrane helix</keyword>
<evidence type="ECO:0000313" key="3">
    <source>
        <dbReference type="Proteomes" id="UP000216052"/>
    </source>
</evidence>
<organism evidence="2 3">
    <name type="scientific">Sporomusa acidovorans (strain ATCC 49682 / DSM 3132 / Mol)</name>
    <dbReference type="NCBI Taxonomy" id="1123286"/>
    <lineage>
        <taxon>Bacteria</taxon>
        <taxon>Bacillati</taxon>
        <taxon>Bacillota</taxon>
        <taxon>Negativicutes</taxon>
        <taxon>Selenomonadales</taxon>
        <taxon>Sporomusaceae</taxon>
        <taxon>Sporomusa</taxon>
    </lineage>
</organism>
<protein>
    <submittedName>
        <fullName evidence="2">Uncharacterized protein</fullName>
    </submittedName>
</protein>
<feature type="transmembrane region" description="Helical" evidence="1">
    <location>
        <begin position="33"/>
        <end position="50"/>
    </location>
</feature>
<sequence length="51" mass="5679">MDIGKIKNTIDDAGRKVNGFVDGFAAYHNFEQWQVWLAIAIVIALVTLVIC</sequence>
<dbReference type="RefSeq" id="WP_169716796.1">
    <property type="nucleotide sequence ID" value="NZ_CP155571.1"/>
</dbReference>
<keyword evidence="1" id="KW-0812">Transmembrane</keyword>
<keyword evidence="1" id="KW-0472">Membrane</keyword>
<proteinExistence type="predicted"/>
<accession>A0ABZ3JB36</accession>
<dbReference type="Proteomes" id="UP000216052">
    <property type="component" value="Chromosome"/>
</dbReference>
<keyword evidence="3" id="KW-1185">Reference proteome</keyword>
<gene>
    <name evidence="2" type="ORF">SPACI_054340</name>
</gene>
<dbReference type="EMBL" id="CP155571">
    <property type="protein sequence ID" value="XFO75316.1"/>
    <property type="molecule type" value="Genomic_DNA"/>
</dbReference>
<evidence type="ECO:0000313" key="2">
    <source>
        <dbReference type="EMBL" id="XFO75316.1"/>
    </source>
</evidence>
<name>A0ABZ3JB36_SPOA4</name>
<evidence type="ECO:0000256" key="1">
    <source>
        <dbReference type="SAM" id="Phobius"/>
    </source>
</evidence>